<evidence type="ECO:0000313" key="1">
    <source>
        <dbReference type="EMBL" id="CAG8775113.1"/>
    </source>
</evidence>
<dbReference type="AlphaFoldDB" id="A0A9N9JEA2"/>
<accession>A0A9N9JEA2</accession>
<evidence type="ECO:0000313" key="2">
    <source>
        <dbReference type="Proteomes" id="UP000789405"/>
    </source>
</evidence>
<name>A0A9N9JEA2_9GLOM</name>
<dbReference type="EMBL" id="CAJVPY010020324">
    <property type="protein sequence ID" value="CAG8775113.1"/>
    <property type="molecule type" value="Genomic_DNA"/>
</dbReference>
<protein>
    <submittedName>
        <fullName evidence="1">9944_t:CDS:1</fullName>
    </submittedName>
</protein>
<feature type="non-terminal residue" evidence="1">
    <location>
        <position position="98"/>
    </location>
</feature>
<organism evidence="1 2">
    <name type="scientific">Dentiscutata erythropus</name>
    <dbReference type="NCBI Taxonomy" id="1348616"/>
    <lineage>
        <taxon>Eukaryota</taxon>
        <taxon>Fungi</taxon>
        <taxon>Fungi incertae sedis</taxon>
        <taxon>Mucoromycota</taxon>
        <taxon>Glomeromycotina</taxon>
        <taxon>Glomeromycetes</taxon>
        <taxon>Diversisporales</taxon>
        <taxon>Gigasporaceae</taxon>
        <taxon>Dentiscutata</taxon>
    </lineage>
</organism>
<reference evidence="1" key="1">
    <citation type="submission" date="2021-06" db="EMBL/GenBank/DDBJ databases">
        <authorList>
            <person name="Kallberg Y."/>
            <person name="Tangrot J."/>
            <person name="Rosling A."/>
        </authorList>
    </citation>
    <scope>NUCLEOTIDE SEQUENCE</scope>
    <source>
        <strain evidence="1">MA453B</strain>
    </source>
</reference>
<gene>
    <name evidence="1" type="ORF">DERYTH_LOCUS19075</name>
</gene>
<dbReference type="OrthoDB" id="2367927at2759"/>
<sequence length="98" mass="11390">ESEKHTKIRLKVLAGMNNMNRLRPPFPPRMVARDIVTVISNESSERLKAFHVYRIYLRKNAGSQNIILPNNILSLASSRFWAQEPRHVKEMYQESAAK</sequence>
<comment type="caution">
    <text evidence="1">The sequence shown here is derived from an EMBL/GenBank/DDBJ whole genome shotgun (WGS) entry which is preliminary data.</text>
</comment>
<proteinExistence type="predicted"/>
<dbReference type="Proteomes" id="UP000789405">
    <property type="component" value="Unassembled WGS sequence"/>
</dbReference>
<keyword evidence="2" id="KW-1185">Reference proteome</keyword>